<evidence type="ECO:0000256" key="11">
    <source>
        <dbReference type="ARBA" id="ARBA00045077"/>
    </source>
</evidence>
<feature type="region of interest" description="Disordered" evidence="13">
    <location>
        <begin position="235"/>
        <end position="307"/>
    </location>
</feature>
<feature type="compositionally biased region" description="Polar residues" evidence="13">
    <location>
        <begin position="263"/>
        <end position="274"/>
    </location>
</feature>
<dbReference type="GO" id="GO:0046872">
    <property type="term" value="F:metal ion binding"/>
    <property type="evidence" value="ECO:0007669"/>
    <property type="project" value="UniProtKB-KW"/>
</dbReference>
<protein>
    <recommendedName>
        <fullName evidence="12">lytic cellulose monooxygenase (C4-dehydrogenating)</fullName>
        <ecNumber evidence="12">1.14.99.56</ecNumber>
    </recommendedName>
</protein>
<comment type="similarity">
    <text evidence="10">Belongs to the polysaccharide monooxygenase AA9 family.</text>
</comment>
<evidence type="ECO:0000256" key="8">
    <source>
        <dbReference type="ARBA" id="ARBA00023277"/>
    </source>
</evidence>
<evidence type="ECO:0000313" key="17">
    <source>
        <dbReference type="EMBL" id="CAE6532986.1"/>
    </source>
</evidence>
<feature type="compositionally biased region" description="Low complexity" evidence="13">
    <location>
        <begin position="253"/>
        <end position="262"/>
    </location>
</feature>
<evidence type="ECO:0000256" key="9">
    <source>
        <dbReference type="ARBA" id="ARBA00023326"/>
    </source>
</evidence>
<dbReference type="EC" id="1.14.99.56" evidence="12"/>
<evidence type="ECO:0000256" key="12">
    <source>
        <dbReference type="ARBA" id="ARBA00047174"/>
    </source>
</evidence>
<dbReference type="GO" id="GO:0030245">
    <property type="term" value="P:cellulose catabolic process"/>
    <property type="evidence" value="ECO:0007669"/>
    <property type="project" value="UniProtKB-KW"/>
</dbReference>
<evidence type="ECO:0000256" key="5">
    <source>
        <dbReference type="ARBA" id="ARBA00023008"/>
    </source>
</evidence>
<keyword evidence="3" id="KW-0136">Cellulose degradation</keyword>
<comment type="caution">
    <text evidence="17">The sequence shown here is derived from an EMBL/GenBank/DDBJ whole genome shotgun (WGS) entry which is preliminary data.</text>
</comment>
<keyword evidence="2" id="KW-0479">Metal-binding</keyword>
<feature type="compositionally biased region" description="Low complexity" evidence="13">
    <location>
        <begin position="275"/>
        <end position="289"/>
    </location>
</feature>
<dbReference type="EMBL" id="CAJMWX010001808">
    <property type="protein sequence ID" value="CAE6506152.1"/>
    <property type="molecule type" value="Genomic_DNA"/>
</dbReference>
<comment type="cofactor">
    <cofactor evidence="1">
        <name>Cu(2+)</name>
        <dbReference type="ChEBI" id="CHEBI:29036"/>
    </cofactor>
</comment>
<evidence type="ECO:0000256" key="6">
    <source>
        <dbReference type="ARBA" id="ARBA00023033"/>
    </source>
</evidence>
<accession>A0A8H3DMK9</accession>
<dbReference type="InterPro" id="IPR049892">
    <property type="entry name" value="AA9"/>
</dbReference>
<gene>
    <name evidence="16" type="ORF">RDB_LOCUS159984</name>
    <name evidence="17" type="ORF">RDB_LOCUS178131</name>
</gene>
<dbReference type="EMBL" id="CAJMWY010004478">
    <property type="protein sequence ID" value="CAE6532986.1"/>
    <property type="molecule type" value="Genomic_DNA"/>
</dbReference>
<evidence type="ECO:0000256" key="7">
    <source>
        <dbReference type="ARBA" id="ARBA00023157"/>
    </source>
</evidence>
<evidence type="ECO:0000259" key="15">
    <source>
        <dbReference type="Pfam" id="PF03443"/>
    </source>
</evidence>
<evidence type="ECO:0000313" key="18">
    <source>
        <dbReference type="Proteomes" id="UP000663861"/>
    </source>
</evidence>
<feature type="domain" description="Auxiliary Activity family 9 catalytic" evidence="15">
    <location>
        <begin position="19"/>
        <end position="228"/>
    </location>
</feature>
<evidence type="ECO:0000256" key="4">
    <source>
        <dbReference type="ARBA" id="ARBA00023002"/>
    </source>
</evidence>
<organism evidence="17 18">
    <name type="scientific">Rhizoctonia solani</name>
    <dbReference type="NCBI Taxonomy" id="456999"/>
    <lineage>
        <taxon>Eukaryota</taxon>
        <taxon>Fungi</taxon>
        <taxon>Dikarya</taxon>
        <taxon>Basidiomycota</taxon>
        <taxon>Agaricomycotina</taxon>
        <taxon>Agaricomycetes</taxon>
        <taxon>Cantharellales</taxon>
        <taxon>Ceratobasidiaceae</taxon>
        <taxon>Rhizoctonia</taxon>
    </lineage>
</organism>
<sequence length="330" mass="34790">MLLASLAVLIAGATSVHAHGYPQTVNIGGQTYQAWHPFSDPYTQPNPSTVVRKVPDDGPLTFDSADLTCNKGGSVGNGVTATVAAGESVTWTMNTWPADHKGPMQVYMANCGDSCDNFDGSGNVWFKVSSEGLIDASSFYWASDKLIAQGNSWTQVIPSNIKAGKYLMRFELLALHSAGAPQFYPSCTQLDITGGGNGAPASSELFSIPGVYQQGDQGLFGSIWSQPQSWPQVGPNVAAFISGDSAPAPAPAPSSSSTPTSTRNQPASTSRPAATSTYSEPESYPSPTKGPGGPKPPAATAKNKVCRIKRAQKNHFAKREYMRGLGKKRL</sequence>
<comment type="catalytic activity">
    <reaction evidence="11">
        <text>[(1-&gt;4)-beta-D-glucosyl]n+m + reduced acceptor + O2 = 4-dehydro-beta-D-glucosyl-[(1-&gt;4)-beta-D-glucosyl]n-1 + [(1-&gt;4)-beta-D-glucosyl]m + acceptor + H2O.</text>
        <dbReference type="EC" id="1.14.99.56"/>
    </reaction>
</comment>
<dbReference type="InterPro" id="IPR005103">
    <property type="entry name" value="AA9_LPMO"/>
</dbReference>
<evidence type="ECO:0000256" key="2">
    <source>
        <dbReference type="ARBA" id="ARBA00022723"/>
    </source>
</evidence>
<keyword evidence="8" id="KW-0119">Carbohydrate metabolism</keyword>
<keyword evidence="7" id="KW-1015">Disulfide bond</keyword>
<dbReference type="PANTHER" id="PTHR33353">
    <property type="entry name" value="PUTATIVE (AFU_ORTHOLOGUE AFUA_1G12560)-RELATED"/>
    <property type="match status" value="1"/>
</dbReference>
<keyword evidence="14" id="KW-0732">Signal</keyword>
<dbReference type="PANTHER" id="PTHR33353:SF6">
    <property type="entry name" value="ENDOGLUCANASE IV"/>
    <property type="match status" value="1"/>
</dbReference>
<dbReference type="Proteomes" id="UP000663861">
    <property type="component" value="Unassembled WGS sequence"/>
</dbReference>
<feature type="signal peptide" evidence="14">
    <location>
        <begin position="1"/>
        <end position="18"/>
    </location>
</feature>
<evidence type="ECO:0000313" key="16">
    <source>
        <dbReference type="EMBL" id="CAE6506152.1"/>
    </source>
</evidence>
<reference evidence="17" key="1">
    <citation type="submission" date="2021-01" db="EMBL/GenBank/DDBJ databases">
        <authorList>
            <person name="Kaushik A."/>
        </authorList>
    </citation>
    <scope>NUCLEOTIDE SEQUENCE</scope>
    <source>
        <strain evidence="16">AG4-R118</strain>
        <strain evidence="17">AG4-RS23</strain>
    </source>
</reference>
<proteinExistence type="inferred from homology"/>
<keyword evidence="6" id="KW-0503">Monooxygenase</keyword>
<evidence type="ECO:0000256" key="3">
    <source>
        <dbReference type="ARBA" id="ARBA00023001"/>
    </source>
</evidence>
<dbReference type="Pfam" id="PF03443">
    <property type="entry name" value="AA9"/>
    <property type="match status" value="1"/>
</dbReference>
<evidence type="ECO:0000256" key="13">
    <source>
        <dbReference type="SAM" id="MobiDB-lite"/>
    </source>
</evidence>
<evidence type="ECO:0000256" key="1">
    <source>
        <dbReference type="ARBA" id="ARBA00001973"/>
    </source>
</evidence>
<keyword evidence="5" id="KW-0186">Copper</keyword>
<feature type="chain" id="PRO_5035641447" description="lytic cellulose monooxygenase (C4-dehydrogenating)" evidence="14">
    <location>
        <begin position="19"/>
        <end position="330"/>
    </location>
</feature>
<name>A0A8H3DMK9_9AGAM</name>
<evidence type="ECO:0000256" key="14">
    <source>
        <dbReference type="SAM" id="SignalP"/>
    </source>
</evidence>
<dbReference type="GO" id="GO:0004497">
    <property type="term" value="F:monooxygenase activity"/>
    <property type="evidence" value="ECO:0007669"/>
    <property type="project" value="UniProtKB-KW"/>
</dbReference>
<dbReference type="Gene3D" id="2.70.50.70">
    <property type="match status" value="1"/>
</dbReference>
<keyword evidence="4" id="KW-0560">Oxidoreductase</keyword>
<dbReference type="CDD" id="cd21175">
    <property type="entry name" value="LPMO_AA9"/>
    <property type="match status" value="1"/>
</dbReference>
<dbReference type="AlphaFoldDB" id="A0A8H3DMK9"/>
<evidence type="ECO:0000256" key="10">
    <source>
        <dbReference type="ARBA" id="ARBA00044502"/>
    </source>
</evidence>
<dbReference type="Proteomes" id="UP000663888">
    <property type="component" value="Unassembled WGS sequence"/>
</dbReference>
<keyword evidence="9" id="KW-0624">Polysaccharide degradation</keyword>